<dbReference type="EMBL" id="DVNZ01000121">
    <property type="protein sequence ID" value="HIU94256.1"/>
    <property type="molecule type" value="Genomic_DNA"/>
</dbReference>
<dbReference type="Proteomes" id="UP000824128">
    <property type="component" value="Unassembled WGS sequence"/>
</dbReference>
<reference evidence="2" key="2">
    <citation type="journal article" date="2021" name="PeerJ">
        <title>Extensive microbial diversity within the chicken gut microbiome revealed by metagenomics and culture.</title>
        <authorList>
            <person name="Gilroy R."/>
            <person name="Ravi A."/>
            <person name="Getino M."/>
            <person name="Pursley I."/>
            <person name="Horton D.L."/>
            <person name="Alikhan N.F."/>
            <person name="Baker D."/>
            <person name="Gharbi K."/>
            <person name="Hall N."/>
            <person name="Watson M."/>
            <person name="Adriaenssens E.M."/>
            <person name="Foster-Nyarko E."/>
            <person name="Jarju S."/>
            <person name="Secka A."/>
            <person name="Antonio M."/>
            <person name="Oren A."/>
            <person name="Chaudhuri R.R."/>
            <person name="La Ragione R."/>
            <person name="Hildebrand F."/>
            <person name="Pallen M.J."/>
        </authorList>
    </citation>
    <scope>NUCLEOTIDE SEQUENCE</scope>
    <source>
        <strain evidence="2">ChiGjej2B2-16831</strain>
    </source>
</reference>
<dbReference type="InterPro" id="IPR002187">
    <property type="entry name" value="N-reg_PII"/>
</dbReference>
<dbReference type="SUPFAM" id="SSF54913">
    <property type="entry name" value="GlnB-like"/>
    <property type="match status" value="1"/>
</dbReference>
<reference evidence="2" key="1">
    <citation type="submission" date="2020-10" db="EMBL/GenBank/DDBJ databases">
        <authorList>
            <person name="Gilroy R."/>
        </authorList>
    </citation>
    <scope>NUCLEOTIDE SEQUENCE</scope>
    <source>
        <strain evidence="2">ChiGjej2B2-16831</strain>
    </source>
</reference>
<evidence type="ECO:0000313" key="3">
    <source>
        <dbReference type="Proteomes" id="UP000824128"/>
    </source>
</evidence>
<dbReference type="GO" id="GO:0006808">
    <property type="term" value="P:regulation of nitrogen utilization"/>
    <property type="evidence" value="ECO:0007669"/>
    <property type="project" value="InterPro"/>
</dbReference>
<protein>
    <submittedName>
        <fullName evidence="2">P-II family nitrogen regulator</fullName>
    </submittedName>
</protein>
<organism evidence="2 3">
    <name type="scientific">Candidatus Aphodomorpha intestinavium</name>
    <dbReference type="NCBI Taxonomy" id="2840672"/>
    <lineage>
        <taxon>Bacteria</taxon>
        <taxon>Bacillati</taxon>
        <taxon>Bacillota</taxon>
        <taxon>Clostridia</taxon>
        <taxon>Eubacteriales</taxon>
        <taxon>Candidatus Aphodomorpha</taxon>
    </lineage>
</organism>
<comment type="caution">
    <text evidence="2">The sequence shown here is derived from an EMBL/GenBank/DDBJ whole genome shotgun (WGS) entry which is preliminary data.</text>
</comment>
<evidence type="ECO:0000313" key="2">
    <source>
        <dbReference type="EMBL" id="HIU94256.1"/>
    </source>
</evidence>
<proteinExistence type="predicted"/>
<dbReference type="InterPro" id="IPR015867">
    <property type="entry name" value="N-reg_PII/ATP_PRibTrfase_C"/>
</dbReference>
<dbReference type="PROSITE" id="PS51343">
    <property type="entry name" value="PII_GLNB_DOM"/>
    <property type="match status" value="1"/>
</dbReference>
<dbReference type="AlphaFoldDB" id="A0A9D1STJ7"/>
<accession>A0A9D1STJ7</accession>
<evidence type="ECO:0000256" key="1">
    <source>
        <dbReference type="SAM" id="MobiDB-lite"/>
    </source>
</evidence>
<gene>
    <name evidence="2" type="ORF">IAD24_03770</name>
</gene>
<sequence length="147" mass="14947">MRHELILTIINRGFADLVMDAAKAAGASGGTVVHARGTGVHEAEKFFGIIVQPEKELVLILTEREKKNDIMTAICKHADLKVAGNGICFSLPVDQVMGLTGPLDLPEAGAAQAAEGAHGRAADEAEARTDGAPPDADGAGGGAPGGV</sequence>
<dbReference type="Gene3D" id="3.30.70.120">
    <property type="match status" value="1"/>
</dbReference>
<feature type="region of interest" description="Disordered" evidence="1">
    <location>
        <begin position="108"/>
        <end position="147"/>
    </location>
</feature>
<dbReference type="SMART" id="SM00938">
    <property type="entry name" value="P-II"/>
    <property type="match status" value="1"/>
</dbReference>
<dbReference type="GO" id="GO:0030234">
    <property type="term" value="F:enzyme regulator activity"/>
    <property type="evidence" value="ECO:0007669"/>
    <property type="project" value="InterPro"/>
</dbReference>
<dbReference type="Pfam" id="PF00543">
    <property type="entry name" value="P-II"/>
    <property type="match status" value="1"/>
</dbReference>
<feature type="compositionally biased region" description="Basic and acidic residues" evidence="1">
    <location>
        <begin position="117"/>
        <end position="129"/>
    </location>
</feature>
<name>A0A9D1STJ7_9FIRM</name>
<feature type="compositionally biased region" description="Gly residues" evidence="1">
    <location>
        <begin position="138"/>
        <end position="147"/>
    </location>
</feature>
<dbReference type="InterPro" id="IPR011322">
    <property type="entry name" value="N-reg_PII-like_a/b"/>
</dbReference>